<reference evidence="2" key="2">
    <citation type="submission" date="2017-10" db="EMBL/GenBank/DDBJ databases">
        <title>Ladona fulva Genome sequencing and assembly.</title>
        <authorList>
            <person name="Murali S."/>
            <person name="Richards S."/>
            <person name="Bandaranaike D."/>
            <person name="Bellair M."/>
            <person name="Blankenburg K."/>
            <person name="Chao H."/>
            <person name="Dinh H."/>
            <person name="Doddapaneni H."/>
            <person name="Dugan-Rocha S."/>
            <person name="Elkadiri S."/>
            <person name="Gnanaolivu R."/>
            <person name="Hernandez B."/>
            <person name="Skinner E."/>
            <person name="Javaid M."/>
            <person name="Lee S."/>
            <person name="Li M."/>
            <person name="Ming W."/>
            <person name="Munidasa M."/>
            <person name="Muniz J."/>
            <person name="Nguyen L."/>
            <person name="Hughes D."/>
            <person name="Osuji N."/>
            <person name="Pu L.-L."/>
            <person name="Puazo M."/>
            <person name="Qu C."/>
            <person name="Quiroz J."/>
            <person name="Raj R."/>
            <person name="Weissenberger G."/>
            <person name="Xin Y."/>
            <person name="Zou X."/>
            <person name="Han Y."/>
            <person name="Worley K."/>
            <person name="Muzny D."/>
            <person name="Gibbs R."/>
        </authorList>
    </citation>
    <scope>NUCLEOTIDE SEQUENCE</scope>
    <source>
        <strain evidence="2">Sampled in the wild</strain>
    </source>
</reference>
<name>A0A8K0JT27_LADFU</name>
<dbReference type="AlphaFoldDB" id="A0A8K0JT27"/>
<evidence type="ECO:0000259" key="1">
    <source>
        <dbReference type="PROSITE" id="PS50878"/>
    </source>
</evidence>
<keyword evidence="3" id="KW-1185">Reference proteome</keyword>
<dbReference type="PANTHER" id="PTHR47027:SF20">
    <property type="entry name" value="REVERSE TRANSCRIPTASE-LIKE PROTEIN WITH RNA-DIRECTED DNA POLYMERASE DOMAIN"/>
    <property type="match status" value="1"/>
</dbReference>
<feature type="domain" description="Reverse transcriptase" evidence="1">
    <location>
        <begin position="1"/>
        <end position="183"/>
    </location>
</feature>
<dbReference type="InterPro" id="IPR043502">
    <property type="entry name" value="DNA/RNA_pol_sf"/>
</dbReference>
<evidence type="ECO:0000313" key="2">
    <source>
        <dbReference type="EMBL" id="KAG8222166.1"/>
    </source>
</evidence>
<dbReference type="EMBL" id="KZ308126">
    <property type="protein sequence ID" value="KAG8222166.1"/>
    <property type="molecule type" value="Genomic_DNA"/>
</dbReference>
<proteinExistence type="predicted"/>
<comment type="caution">
    <text evidence="2">The sequence shown here is derived from an EMBL/GenBank/DDBJ whole genome shotgun (WGS) entry which is preliminary data.</text>
</comment>
<dbReference type="PROSITE" id="PS50878">
    <property type="entry name" value="RT_POL"/>
    <property type="match status" value="1"/>
</dbReference>
<accession>A0A8K0JT27</accession>
<sequence>MPHIATQRNAFGAVPHSQIFGTLKEMGLPHQLQVLISVLYQSGSTRIRSKEGYSEPVPVTQGVRQGCPLSPVIFNLTMEPLLRVLLGTAGYRIRSNTICCLAYADDPLLVARDAGMLRALLWAAGEVAKWYGLDFKAWKCETLHLDCSDWHQRGVQNTTFQIQGKDIRTLGVAEHYRYLGAPVGYRVDQAPTETLSSVLEDLKKIDRSELAPWQKLDTLRVFILLRFEYILRCTAVTKKNLRKADREMARMCRKWTARKATRQLGPIMQVRWEWSAAKGELAIRLQVGDRPPTILPTSAVKVCSNLRSAVRESYQRKVVAKLDQGKAYEMASTSPASNHFLRTGLNTRFCDWRFVHQARLNVIPLKGAYRGVRRWDSSCRRCGDQEETLPH</sequence>
<reference evidence="2" key="1">
    <citation type="submission" date="2013-04" db="EMBL/GenBank/DDBJ databases">
        <authorList>
            <person name="Qu J."/>
            <person name="Murali S.C."/>
            <person name="Bandaranaike D."/>
            <person name="Bellair M."/>
            <person name="Blankenburg K."/>
            <person name="Chao H."/>
            <person name="Dinh H."/>
            <person name="Doddapaneni H."/>
            <person name="Downs B."/>
            <person name="Dugan-Rocha S."/>
            <person name="Elkadiri S."/>
            <person name="Gnanaolivu R.D."/>
            <person name="Hernandez B."/>
            <person name="Javaid M."/>
            <person name="Jayaseelan J.C."/>
            <person name="Lee S."/>
            <person name="Li M."/>
            <person name="Ming W."/>
            <person name="Munidasa M."/>
            <person name="Muniz J."/>
            <person name="Nguyen L."/>
            <person name="Ongeri F."/>
            <person name="Osuji N."/>
            <person name="Pu L.-L."/>
            <person name="Puazo M."/>
            <person name="Qu C."/>
            <person name="Quiroz J."/>
            <person name="Raj R."/>
            <person name="Weissenberger G."/>
            <person name="Xin Y."/>
            <person name="Zou X."/>
            <person name="Han Y."/>
            <person name="Richards S."/>
            <person name="Worley K."/>
            <person name="Muzny D."/>
            <person name="Gibbs R."/>
        </authorList>
    </citation>
    <scope>NUCLEOTIDE SEQUENCE</scope>
    <source>
        <strain evidence="2">Sampled in the wild</strain>
    </source>
</reference>
<protein>
    <recommendedName>
        <fullName evidence="1">Reverse transcriptase domain-containing protein</fullName>
    </recommendedName>
</protein>
<dbReference type="Proteomes" id="UP000792457">
    <property type="component" value="Unassembled WGS sequence"/>
</dbReference>
<gene>
    <name evidence="2" type="ORF">J437_LFUL001256</name>
</gene>
<dbReference type="OrthoDB" id="1421278at2759"/>
<dbReference type="InterPro" id="IPR000477">
    <property type="entry name" value="RT_dom"/>
</dbReference>
<feature type="non-terminal residue" evidence="2">
    <location>
        <position position="391"/>
    </location>
</feature>
<dbReference type="Pfam" id="PF00078">
    <property type="entry name" value="RVT_1"/>
    <property type="match status" value="1"/>
</dbReference>
<evidence type="ECO:0000313" key="3">
    <source>
        <dbReference type="Proteomes" id="UP000792457"/>
    </source>
</evidence>
<dbReference type="PANTHER" id="PTHR47027">
    <property type="entry name" value="REVERSE TRANSCRIPTASE DOMAIN-CONTAINING PROTEIN"/>
    <property type="match status" value="1"/>
</dbReference>
<dbReference type="GO" id="GO:0071897">
    <property type="term" value="P:DNA biosynthetic process"/>
    <property type="evidence" value="ECO:0007669"/>
    <property type="project" value="UniProtKB-ARBA"/>
</dbReference>
<dbReference type="SUPFAM" id="SSF56672">
    <property type="entry name" value="DNA/RNA polymerases"/>
    <property type="match status" value="1"/>
</dbReference>
<organism evidence="2 3">
    <name type="scientific">Ladona fulva</name>
    <name type="common">Scarce chaser dragonfly</name>
    <name type="synonym">Libellula fulva</name>
    <dbReference type="NCBI Taxonomy" id="123851"/>
    <lineage>
        <taxon>Eukaryota</taxon>
        <taxon>Metazoa</taxon>
        <taxon>Ecdysozoa</taxon>
        <taxon>Arthropoda</taxon>
        <taxon>Hexapoda</taxon>
        <taxon>Insecta</taxon>
        <taxon>Pterygota</taxon>
        <taxon>Palaeoptera</taxon>
        <taxon>Odonata</taxon>
        <taxon>Epiprocta</taxon>
        <taxon>Anisoptera</taxon>
        <taxon>Libelluloidea</taxon>
        <taxon>Libellulidae</taxon>
        <taxon>Ladona</taxon>
    </lineage>
</organism>